<feature type="domain" description="PhoD-like phosphatase metallophosphatase" evidence="1">
    <location>
        <begin position="298"/>
        <end position="544"/>
    </location>
</feature>
<dbReference type="InterPro" id="IPR018946">
    <property type="entry name" value="PhoD-like_MPP"/>
</dbReference>
<organism evidence="2 3">
    <name type="scientific">Zasmidium cellare ATCC 36951</name>
    <dbReference type="NCBI Taxonomy" id="1080233"/>
    <lineage>
        <taxon>Eukaryota</taxon>
        <taxon>Fungi</taxon>
        <taxon>Dikarya</taxon>
        <taxon>Ascomycota</taxon>
        <taxon>Pezizomycotina</taxon>
        <taxon>Dothideomycetes</taxon>
        <taxon>Dothideomycetidae</taxon>
        <taxon>Mycosphaerellales</taxon>
        <taxon>Mycosphaerellaceae</taxon>
        <taxon>Zasmidium</taxon>
    </lineage>
</organism>
<dbReference type="SUPFAM" id="SSF56300">
    <property type="entry name" value="Metallo-dependent phosphatases"/>
    <property type="match status" value="1"/>
</dbReference>
<reference evidence="2" key="1">
    <citation type="journal article" date="2020" name="Stud. Mycol.">
        <title>101 Dothideomycetes genomes: a test case for predicting lifestyles and emergence of pathogens.</title>
        <authorList>
            <person name="Haridas S."/>
            <person name="Albert R."/>
            <person name="Binder M."/>
            <person name="Bloem J."/>
            <person name="Labutti K."/>
            <person name="Salamov A."/>
            <person name="Andreopoulos B."/>
            <person name="Baker S."/>
            <person name="Barry K."/>
            <person name="Bills G."/>
            <person name="Bluhm B."/>
            <person name="Cannon C."/>
            <person name="Castanera R."/>
            <person name="Culley D."/>
            <person name="Daum C."/>
            <person name="Ezra D."/>
            <person name="Gonzalez J."/>
            <person name="Henrissat B."/>
            <person name="Kuo A."/>
            <person name="Liang C."/>
            <person name="Lipzen A."/>
            <person name="Lutzoni F."/>
            <person name="Magnuson J."/>
            <person name="Mondo S."/>
            <person name="Nolan M."/>
            <person name="Ohm R."/>
            <person name="Pangilinan J."/>
            <person name="Park H.-J."/>
            <person name="Ramirez L."/>
            <person name="Alfaro M."/>
            <person name="Sun H."/>
            <person name="Tritt A."/>
            <person name="Yoshinaga Y."/>
            <person name="Zwiers L.-H."/>
            <person name="Turgeon B."/>
            <person name="Goodwin S."/>
            <person name="Spatafora J."/>
            <person name="Crous P."/>
            <person name="Grigoriev I."/>
        </authorList>
    </citation>
    <scope>NUCLEOTIDE SEQUENCE</scope>
    <source>
        <strain evidence="2">ATCC 36951</strain>
    </source>
</reference>
<dbReference type="GeneID" id="54557894"/>
<keyword evidence="3" id="KW-1185">Reference proteome</keyword>
<evidence type="ECO:0000259" key="1">
    <source>
        <dbReference type="Pfam" id="PF09423"/>
    </source>
</evidence>
<dbReference type="CDD" id="cd07389">
    <property type="entry name" value="MPP_PhoD"/>
    <property type="match status" value="1"/>
</dbReference>
<sequence>MEADLLSQGAKYAAAGSSLLLRLSAWIFLRWIPGHHFPPLVFAFFAVYVPTFFYTSSQTPPYEVVADDVKVRTRDVRPNDAVDLDPRYANGATDPGKELVVEEDIEVEKRDPEILKTLLTGLPSPSSSLWSAFTFLINAALVAMTFDLVYRTTYFYPSHDLSMARVGYVSDSSAKLLVREPDAHKYPVFLSYRYADAPLWTTVGSALPDTAWKFGGRIDWLDDRTDFTGTFSITGLKSDTKYQYSVNNYTGYFTTAPRIGQISARESNKNQFTFVHSSCLKLNFPYVPFRNPLSAPGLRHFAQAMKNIKAQFMLFLGDFIYIDVPHRHGALLEDYRREYRQVYSSPDWPAAAQDLPWIHVYDDHEIQNDWDGNTTSFFPAANDPYEHYHVAANPPSARKGETYFSFTQGPATFFMLDTRRYRSPNDQTNGSDPITGDATKTMLGAQQLSDLLAWLKRPEPSGVKWKILVSSIPFTKNWWFGAQDTWRGYLGERQIILEAMWDVGLRGGVGVIILSGDRHEFAATAFPPPPDGKEEIVGLGLTGAGVANLLNTNTNPAAPLKTRRKRWPLSATVHEFSVSPLNMFYLPIRTYSEQSTSEDYVSDVCIKYLPDGNSKFGAVSISNPSTSDQSVLHYRLFVDGAETWSYTLTTPPDVGGGGRSKDAIWG</sequence>
<dbReference type="RefSeq" id="XP_033671643.1">
    <property type="nucleotide sequence ID" value="XM_033804622.1"/>
</dbReference>
<evidence type="ECO:0000313" key="2">
    <source>
        <dbReference type="EMBL" id="KAF2170754.1"/>
    </source>
</evidence>
<dbReference type="PANTHER" id="PTHR43606:SF2">
    <property type="entry name" value="ALKALINE PHOSPHATASE FAMILY PROTEIN (AFU_ORTHOLOGUE AFUA_5G03860)"/>
    <property type="match status" value="1"/>
</dbReference>
<dbReference type="InterPro" id="IPR038607">
    <property type="entry name" value="PhoD-like_sf"/>
</dbReference>
<dbReference type="Pfam" id="PF09423">
    <property type="entry name" value="PhoD"/>
    <property type="match status" value="1"/>
</dbReference>
<gene>
    <name evidence="2" type="ORF">M409DRAFT_18726</name>
</gene>
<accession>A0A6A6CUC5</accession>
<dbReference type="Gene3D" id="3.60.21.70">
    <property type="entry name" value="PhoD-like phosphatase"/>
    <property type="match status" value="1"/>
</dbReference>
<dbReference type="PANTHER" id="PTHR43606">
    <property type="entry name" value="PHOSPHATASE, PUTATIVE (AFU_ORTHOLOGUE AFUA_6G08710)-RELATED"/>
    <property type="match status" value="1"/>
</dbReference>
<protein>
    <recommendedName>
        <fullName evidence="1">PhoD-like phosphatase metallophosphatase domain-containing protein</fullName>
    </recommendedName>
</protein>
<dbReference type="EMBL" id="ML993584">
    <property type="protein sequence ID" value="KAF2170754.1"/>
    <property type="molecule type" value="Genomic_DNA"/>
</dbReference>
<name>A0A6A6CUC5_ZASCE</name>
<evidence type="ECO:0000313" key="3">
    <source>
        <dbReference type="Proteomes" id="UP000799537"/>
    </source>
</evidence>
<dbReference type="InterPro" id="IPR029052">
    <property type="entry name" value="Metallo-depent_PP-like"/>
</dbReference>
<proteinExistence type="predicted"/>
<dbReference type="InterPro" id="IPR052900">
    <property type="entry name" value="Phospholipid_Metab_Enz"/>
</dbReference>
<dbReference type="Proteomes" id="UP000799537">
    <property type="component" value="Unassembled WGS sequence"/>
</dbReference>
<dbReference type="OrthoDB" id="2100241at2759"/>
<dbReference type="AlphaFoldDB" id="A0A6A6CUC5"/>